<organism evidence="1 2">
    <name type="scientific">Halarchaeum nitratireducens</name>
    <dbReference type="NCBI Taxonomy" id="489913"/>
    <lineage>
        <taxon>Archaea</taxon>
        <taxon>Methanobacteriati</taxon>
        <taxon>Methanobacteriota</taxon>
        <taxon>Stenosarchaea group</taxon>
        <taxon>Halobacteria</taxon>
        <taxon>Halobacteriales</taxon>
        <taxon>Halobacteriaceae</taxon>
    </lineage>
</organism>
<comment type="caution">
    <text evidence="1">The sequence shown here is derived from an EMBL/GenBank/DDBJ whole genome shotgun (WGS) entry which is preliminary data.</text>
</comment>
<accession>A0A830GEU4</accession>
<dbReference type="RefSeq" id="WP_188879938.1">
    <property type="nucleotide sequence ID" value="NZ_BMOQ01000009.1"/>
</dbReference>
<keyword evidence="2" id="KW-1185">Reference proteome</keyword>
<dbReference type="EMBL" id="BMOQ01000009">
    <property type="protein sequence ID" value="GGN25441.1"/>
    <property type="molecule type" value="Genomic_DNA"/>
</dbReference>
<evidence type="ECO:0000313" key="1">
    <source>
        <dbReference type="EMBL" id="GGN25441.1"/>
    </source>
</evidence>
<dbReference type="Pfam" id="PF20509">
    <property type="entry name" value="DUF6735"/>
    <property type="match status" value="1"/>
</dbReference>
<protein>
    <submittedName>
        <fullName evidence="1">Uncharacterized protein</fullName>
    </submittedName>
</protein>
<reference evidence="1 2" key="1">
    <citation type="journal article" date="2019" name="Int. J. Syst. Evol. Microbiol.">
        <title>The Global Catalogue of Microorganisms (GCM) 10K type strain sequencing project: providing services to taxonomists for standard genome sequencing and annotation.</title>
        <authorList>
            <consortium name="The Broad Institute Genomics Platform"/>
            <consortium name="The Broad Institute Genome Sequencing Center for Infectious Disease"/>
            <person name="Wu L."/>
            <person name="Ma J."/>
        </authorList>
    </citation>
    <scope>NUCLEOTIDE SEQUENCE [LARGE SCALE GENOMIC DNA]</scope>
    <source>
        <strain evidence="1 2">JCM 16331</strain>
    </source>
</reference>
<dbReference type="Proteomes" id="UP000608850">
    <property type="component" value="Unassembled WGS sequence"/>
</dbReference>
<dbReference type="OrthoDB" id="185449at2157"/>
<gene>
    <name evidence="1" type="ORF">GCM10009021_29320</name>
</gene>
<dbReference type="InterPro" id="IPR046622">
    <property type="entry name" value="DUF6735"/>
</dbReference>
<evidence type="ECO:0000313" key="2">
    <source>
        <dbReference type="Proteomes" id="UP000608850"/>
    </source>
</evidence>
<proteinExistence type="predicted"/>
<sequence>MGHRALVAYERPDGQYNLHYSHRGAKNLQLKQTLTLGTPFGEYTSENGWTNRVYESLQTATQASIPTPRRGESRTPTRVRVEPCAVSVTLEEIRREYLDYLAHEAFYVVHRDDWQLQVTAYRVFWFGLEDVATTARRAPTAGHGALRTVTWRDGDPINDEYVRGEFDALKAIVGDFLDRGVFASDEEALAYLKRVFREWSGDAEIVVTLRELQ</sequence>
<dbReference type="AlphaFoldDB" id="A0A830GEU4"/>
<name>A0A830GEU4_9EURY</name>